<keyword evidence="3" id="KW-1185">Reference proteome</keyword>
<organism evidence="2 3">
    <name type="scientific">Vigna mungo</name>
    <name type="common">Black gram</name>
    <name type="synonym">Phaseolus mungo</name>
    <dbReference type="NCBI Taxonomy" id="3915"/>
    <lineage>
        <taxon>Eukaryota</taxon>
        <taxon>Viridiplantae</taxon>
        <taxon>Streptophyta</taxon>
        <taxon>Embryophyta</taxon>
        <taxon>Tracheophyta</taxon>
        <taxon>Spermatophyta</taxon>
        <taxon>Magnoliopsida</taxon>
        <taxon>eudicotyledons</taxon>
        <taxon>Gunneridae</taxon>
        <taxon>Pentapetalae</taxon>
        <taxon>rosids</taxon>
        <taxon>fabids</taxon>
        <taxon>Fabales</taxon>
        <taxon>Fabaceae</taxon>
        <taxon>Papilionoideae</taxon>
        <taxon>50 kb inversion clade</taxon>
        <taxon>NPAAA clade</taxon>
        <taxon>indigoferoid/millettioid clade</taxon>
        <taxon>Phaseoleae</taxon>
        <taxon>Vigna</taxon>
    </lineage>
</organism>
<name>A0AAQ3NDQ9_VIGMU</name>
<proteinExistence type="predicted"/>
<dbReference type="Proteomes" id="UP001374535">
    <property type="component" value="Chromosome 6"/>
</dbReference>
<evidence type="ECO:0000313" key="2">
    <source>
        <dbReference type="EMBL" id="WVZ08249.1"/>
    </source>
</evidence>
<dbReference type="AlphaFoldDB" id="A0AAQ3NDQ9"/>
<sequence length="132" mass="14713">MASSRSLSSSGVRDSGLCLVWYKGLDSEKMGKQSCFHGKLKEGSLCCHLSKSLILSRRLIGHIAVIFTITKLTCHIKQIHCVTITIIIIPPPSKTHHSPREKKGKSTSSHRIFLVYYGTKRKLKGNHDGSRQ</sequence>
<evidence type="ECO:0000256" key="1">
    <source>
        <dbReference type="SAM" id="MobiDB-lite"/>
    </source>
</evidence>
<gene>
    <name evidence="2" type="ORF">V8G54_021595</name>
</gene>
<feature type="region of interest" description="Disordered" evidence="1">
    <location>
        <begin position="91"/>
        <end position="110"/>
    </location>
</feature>
<evidence type="ECO:0000313" key="3">
    <source>
        <dbReference type="Proteomes" id="UP001374535"/>
    </source>
</evidence>
<feature type="compositionally biased region" description="Basic residues" evidence="1">
    <location>
        <begin position="94"/>
        <end position="105"/>
    </location>
</feature>
<accession>A0AAQ3NDQ9</accession>
<dbReference type="EMBL" id="CP144695">
    <property type="protein sequence ID" value="WVZ08249.1"/>
    <property type="molecule type" value="Genomic_DNA"/>
</dbReference>
<reference evidence="2 3" key="1">
    <citation type="journal article" date="2023" name="Life. Sci Alliance">
        <title>Evolutionary insights into 3D genome organization and epigenetic landscape of Vigna mungo.</title>
        <authorList>
            <person name="Junaid A."/>
            <person name="Singh B."/>
            <person name="Bhatia S."/>
        </authorList>
    </citation>
    <scope>NUCLEOTIDE SEQUENCE [LARGE SCALE GENOMIC DNA]</scope>
    <source>
        <strain evidence="2">Urdbean</strain>
    </source>
</reference>
<protein>
    <submittedName>
        <fullName evidence="2">Uncharacterized protein</fullName>
    </submittedName>
</protein>